<protein>
    <submittedName>
        <fullName evidence="7">Extracellular solute-binding protein</fullName>
    </submittedName>
</protein>
<dbReference type="PANTHER" id="PTHR43649:SF29">
    <property type="entry name" value="OSMOPROTECTIVE COMPOUNDS-BINDING PROTEIN GGTB"/>
    <property type="match status" value="1"/>
</dbReference>
<keyword evidence="3 6" id="KW-0732">Signal</keyword>
<feature type="chain" id="PRO_5038927590" evidence="6">
    <location>
        <begin position="20"/>
        <end position="457"/>
    </location>
</feature>
<dbReference type="InterPro" id="IPR006061">
    <property type="entry name" value="SBP_1_CS"/>
</dbReference>
<dbReference type="PROSITE" id="PS01037">
    <property type="entry name" value="SBP_BACTERIAL_1"/>
    <property type="match status" value="1"/>
</dbReference>
<gene>
    <name evidence="7" type="ORF">E0485_12095</name>
</gene>
<organism evidence="7 8">
    <name type="scientific">Paenibacillus albiflavus</name>
    <dbReference type="NCBI Taxonomy" id="2545760"/>
    <lineage>
        <taxon>Bacteria</taxon>
        <taxon>Bacillati</taxon>
        <taxon>Bacillota</taxon>
        <taxon>Bacilli</taxon>
        <taxon>Bacillales</taxon>
        <taxon>Paenibacillaceae</taxon>
        <taxon>Paenibacillus</taxon>
    </lineage>
</organism>
<evidence type="ECO:0000256" key="5">
    <source>
        <dbReference type="SAM" id="MobiDB-lite"/>
    </source>
</evidence>
<evidence type="ECO:0000256" key="4">
    <source>
        <dbReference type="SAM" id="Coils"/>
    </source>
</evidence>
<dbReference type="AlphaFoldDB" id="A0A4R4EGC7"/>
<dbReference type="EMBL" id="SKFG01000010">
    <property type="protein sequence ID" value="TCZ77195.1"/>
    <property type="molecule type" value="Genomic_DNA"/>
</dbReference>
<sequence>MKKSAVTMVSLLTVGAVLAGCSKEAAPSASSPTPAAPAASTAPASTPAPEQAKPFTVKLRHIMVKETQMKELDRMKGTKQRLEESIPGLTLELEGLEEQVHRWQKLRAEMSAGNPPTIFNLFGGTDIKDFAKTGNLLDITPIIDELGIKDQFWNLSEFTVDGKVYGLPLAGFVEGVFYNKKLFADNGVEIPKDLAGLEKAAETFNSKGITPFALGGKDAWVIGMPLNTTWVRMAGTTITKDIQDGKAKWTDPGVVAGFEKFQDFVKKGYFSKNALGLGYAQGQNEFQTGKAAMIFDGAWAAGAFTDPERTPVAADVGFFGFPGIGGPGDNAVNSSFSNGYGFSAKANEQELKVIKAFIKDVYSKEMQTAQNKEDSWLPSMKFEIDGAKPIMKEIMESTSGKDLFPAFDSEVPGKVNNAIQSAAQELLGNKGSAADILKKLQTVQDEANAEAAAKAKK</sequence>
<dbReference type="PROSITE" id="PS51257">
    <property type="entry name" value="PROKAR_LIPOPROTEIN"/>
    <property type="match status" value="1"/>
</dbReference>
<feature type="region of interest" description="Disordered" evidence="5">
    <location>
        <begin position="24"/>
        <end position="53"/>
    </location>
</feature>
<dbReference type="Pfam" id="PF01547">
    <property type="entry name" value="SBP_bac_1"/>
    <property type="match status" value="1"/>
</dbReference>
<dbReference type="Gene3D" id="3.40.190.10">
    <property type="entry name" value="Periplasmic binding protein-like II"/>
    <property type="match status" value="2"/>
</dbReference>
<keyword evidence="8" id="KW-1185">Reference proteome</keyword>
<comment type="similarity">
    <text evidence="1">Belongs to the bacterial solute-binding protein 1 family.</text>
</comment>
<dbReference type="RefSeq" id="WP_132418296.1">
    <property type="nucleotide sequence ID" value="NZ_SKFG01000010.1"/>
</dbReference>
<dbReference type="InterPro" id="IPR050490">
    <property type="entry name" value="Bact_solute-bd_prot1"/>
</dbReference>
<dbReference type="SUPFAM" id="SSF53850">
    <property type="entry name" value="Periplasmic binding protein-like II"/>
    <property type="match status" value="1"/>
</dbReference>
<evidence type="ECO:0000256" key="1">
    <source>
        <dbReference type="ARBA" id="ARBA00008520"/>
    </source>
</evidence>
<evidence type="ECO:0000313" key="8">
    <source>
        <dbReference type="Proteomes" id="UP000295418"/>
    </source>
</evidence>
<feature type="coiled-coil region" evidence="4">
    <location>
        <begin position="65"/>
        <end position="99"/>
    </location>
</feature>
<comment type="caution">
    <text evidence="7">The sequence shown here is derived from an EMBL/GenBank/DDBJ whole genome shotgun (WGS) entry which is preliminary data.</text>
</comment>
<dbReference type="PANTHER" id="PTHR43649">
    <property type="entry name" value="ARABINOSE-BINDING PROTEIN-RELATED"/>
    <property type="match status" value="1"/>
</dbReference>
<evidence type="ECO:0000256" key="6">
    <source>
        <dbReference type="SAM" id="SignalP"/>
    </source>
</evidence>
<dbReference type="Proteomes" id="UP000295418">
    <property type="component" value="Unassembled WGS sequence"/>
</dbReference>
<evidence type="ECO:0000256" key="2">
    <source>
        <dbReference type="ARBA" id="ARBA00022448"/>
    </source>
</evidence>
<evidence type="ECO:0000256" key="3">
    <source>
        <dbReference type="ARBA" id="ARBA00022729"/>
    </source>
</evidence>
<evidence type="ECO:0000313" key="7">
    <source>
        <dbReference type="EMBL" id="TCZ77195.1"/>
    </source>
</evidence>
<accession>A0A4R4EGC7</accession>
<dbReference type="GO" id="GO:0055085">
    <property type="term" value="P:transmembrane transport"/>
    <property type="evidence" value="ECO:0007669"/>
    <property type="project" value="InterPro"/>
</dbReference>
<dbReference type="OrthoDB" id="9798191at2"/>
<feature type="signal peptide" evidence="6">
    <location>
        <begin position="1"/>
        <end position="19"/>
    </location>
</feature>
<keyword evidence="4" id="KW-0175">Coiled coil</keyword>
<dbReference type="InterPro" id="IPR006059">
    <property type="entry name" value="SBP"/>
</dbReference>
<keyword evidence="2" id="KW-0813">Transport</keyword>
<reference evidence="7 8" key="1">
    <citation type="submission" date="2019-03" db="EMBL/GenBank/DDBJ databases">
        <authorList>
            <person name="Kim M.K.M."/>
        </authorList>
    </citation>
    <scope>NUCLEOTIDE SEQUENCE [LARGE SCALE GENOMIC DNA]</scope>
    <source>
        <strain evidence="7 8">18JY21-1</strain>
    </source>
</reference>
<name>A0A4R4EGC7_9BACL</name>
<feature type="compositionally biased region" description="Low complexity" evidence="5">
    <location>
        <begin position="25"/>
        <end position="49"/>
    </location>
</feature>
<proteinExistence type="inferred from homology"/>